<reference evidence="1" key="2">
    <citation type="journal article" date="2024" name="Environ. Microbiol.">
        <title>Genome analysis and description of Tunturibacter gen. nov. expands the diversity of Terriglobia in tundra soils.</title>
        <authorList>
            <person name="Messyasz A."/>
            <person name="Mannisto M.K."/>
            <person name="Kerkhof L.J."/>
            <person name="Haggblom M.M."/>
        </authorList>
    </citation>
    <scope>NUCLEOTIDE SEQUENCE</scope>
    <source>
        <strain evidence="1">M8UP39</strain>
    </source>
</reference>
<dbReference type="KEGG" id="tgi:RBB81_21705"/>
<proteinExistence type="predicted"/>
<dbReference type="RefSeq" id="WP_353072160.1">
    <property type="nucleotide sequence ID" value="NZ_CP132938.1"/>
</dbReference>
<reference evidence="1" key="1">
    <citation type="submission" date="2023-08" db="EMBL/GenBank/DDBJ databases">
        <authorList>
            <person name="Messyasz A."/>
            <person name="Mannisto M.K."/>
            <person name="Kerkhof L.J."/>
            <person name="Haggblom M."/>
        </authorList>
    </citation>
    <scope>NUCLEOTIDE SEQUENCE</scope>
    <source>
        <strain evidence="1">M8UP39</strain>
    </source>
</reference>
<dbReference type="AlphaFoldDB" id="A0AAU7YZZ7"/>
<organism evidence="1">
    <name type="scientific">Tunturiibacter gelidiferens</name>
    <dbReference type="NCBI Taxonomy" id="3069689"/>
    <lineage>
        <taxon>Bacteria</taxon>
        <taxon>Pseudomonadati</taxon>
        <taxon>Acidobacteriota</taxon>
        <taxon>Terriglobia</taxon>
        <taxon>Terriglobales</taxon>
        <taxon>Acidobacteriaceae</taxon>
        <taxon>Tunturiibacter</taxon>
    </lineage>
</organism>
<gene>
    <name evidence="1" type="ORF">RBB81_21705</name>
</gene>
<name>A0AAU7YZZ7_9BACT</name>
<evidence type="ECO:0000313" key="1">
    <source>
        <dbReference type="EMBL" id="XCB22161.1"/>
    </source>
</evidence>
<sequence>MAVAAEAETFDIEVQGRAELDWRGVSRYCGGNWRNGSVCDLVLDDQGVPMIEGG</sequence>
<dbReference type="EMBL" id="CP132938">
    <property type="protein sequence ID" value="XCB22161.1"/>
    <property type="molecule type" value="Genomic_DNA"/>
</dbReference>
<protein>
    <submittedName>
        <fullName evidence="1">Uncharacterized protein</fullName>
    </submittedName>
</protein>
<accession>A0AAU7YZZ7</accession>